<gene>
    <name evidence="6" type="ORF">PAI11_20650</name>
</gene>
<organism evidence="6 7">
    <name type="scientific">Patulibacter medicamentivorans</name>
    <dbReference type="NCBI Taxonomy" id="1097667"/>
    <lineage>
        <taxon>Bacteria</taxon>
        <taxon>Bacillati</taxon>
        <taxon>Actinomycetota</taxon>
        <taxon>Thermoleophilia</taxon>
        <taxon>Solirubrobacterales</taxon>
        <taxon>Patulibacteraceae</taxon>
        <taxon>Patulibacter</taxon>
    </lineage>
</organism>
<feature type="transmembrane region" description="Helical" evidence="4">
    <location>
        <begin position="20"/>
        <end position="41"/>
    </location>
</feature>
<evidence type="ECO:0000256" key="4">
    <source>
        <dbReference type="SAM" id="Phobius"/>
    </source>
</evidence>
<dbReference type="InterPro" id="IPR036514">
    <property type="entry name" value="SGNH_hydro_sf"/>
</dbReference>
<keyword evidence="4" id="KW-0472">Membrane</keyword>
<evidence type="ECO:0000313" key="7">
    <source>
        <dbReference type="Proteomes" id="UP000005143"/>
    </source>
</evidence>
<feature type="disulfide bond" evidence="2">
    <location>
        <begin position="264"/>
        <end position="322"/>
    </location>
</feature>
<evidence type="ECO:0000256" key="3">
    <source>
        <dbReference type="SAM" id="MobiDB-lite"/>
    </source>
</evidence>
<dbReference type="PANTHER" id="PTHR37981">
    <property type="entry name" value="LIPASE 2"/>
    <property type="match status" value="1"/>
</dbReference>
<dbReference type="InterPro" id="IPR013830">
    <property type="entry name" value="SGNH_hydro"/>
</dbReference>
<proteinExistence type="predicted"/>
<sequence>MRHPDPTVRPSPSGRGPTPAGRAIAAMVVVAAIAVAGLLALPAGRALAASDGQDYVALGDSYSSGPGLGPAREPGCGRSSINYASRIAAALGLGIERRGRWSDYSCAGATAGRAHDGGPVSVLDQIGWADHDRALGPGTRAVTFTIGGNDSWVDKPHDGLYGVLASCIRAGAPCGPGRRTGPIAQLLPEALTGLLPSGLAQLVASLLAGDDERSLWLAPDDVTAARTTAKLRPAVAAIRRRAPNATIAVVGYPQVVPRAGSPGCAGPIGLAWSLDDAEITYLDGLLAAYDQAQRAAVATLDRGAGPVRYVDLRTPSRGHDLCAGADAWVNGPILSGLSFLGDSLHPSATGMEQIAGVVASFARATGMRPVAARPTRRRAPSLATAAARRAAQHDARRRARR</sequence>
<dbReference type="CDD" id="cd01823">
    <property type="entry name" value="SEST_like"/>
    <property type="match status" value="1"/>
</dbReference>
<keyword evidence="2" id="KW-1015">Disulfide bond</keyword>
<dbReference type="RefSeq" id="WP_007574502.1">
    <property type="nucleotide sequence ID" value="NZ_AGUD01000178.1"/>
</dbReference>
<dbReference type="GO" id="GO:0004806">
    <property type="term" value="F:triacylglycerol lipase activity"/>
    <property type="evidence" value="ECO:0007669"/>
    <property type="project" value="TreeGrafter"/>
</dbReference>
<dbReference type="EMBL" id="AGUD01000178">
    <property type="protein sequence ID" value="EHN11071.1"/>
    <property type="molecule type" value="Genomic_DNA"/>
</dbReference>
<dbReference type="InterPro" id="IPR037460">
    <property type="entry name" value="SEST-like"/>
</dbReference>
<comment type="caution">
    <text evidence="6">The sequence shown here is derived from an EMBL/GenBank/DDBJ whole genome shotgun (WGS) entry which is preliminary data.</text>
</comment>
<keyword evidence="4" id="KW-1133">Transmembrane helix</keyword>
<dbReference type="PANTHER" id="PTHR37981:SF1">
    <property type="entry name" value="SGNH HYDROLASE-TYPE ESTERASE DOMAIN-CONTAINING PROTEIN"/>
    <property type="match status" value="1"/>
</dbReference>
<evidence type="ECO:0000256" key="1">
    <source>
        <dbReference type="PIRSR" id="PIRSR637460-1"/>
    </source>
</evidence>
<feature type="region of interest" description="Disordered" evidence="3">
    <location>
        <begin position="369"/>
        <end position="401"/>
    </location>
</feature>
<dbReference type="GO" id="GO:0019433">
    <property type="term" value="P:triglyceride catabolic process"/>
    <property type="evidence" value="ECO:0007669"/>
    <property type="project" value="TreeGrafter"/>
</dbReference>
<feature type="active site" description="Nucleophile" evidence="1">
    <location>
        <position position="61"/>
    </location>
</feature>
<dbReference type="Proteomes" id="UP000005143">
    <property type="component" value="Unassembled WGS sequence"/>
</dbReference>
<protein>
    <submittedName>
        <fullName evidence="6">Putative secreted hydrolase</fullName>
    </submittedName>
</protein>
<feature type="compositionally biased region" description="Low complexity" evidence="3">
    <location>
        <begin position="380"/>
        <end position="389"/>
    </location>
</feature>
<name>H0E5H4_9ACTN</name>
<feature type="active site" evidence="1">
    <location>
        <position position="345"/>
    </location>
</feature>
<dbReference type="OrthoDB" id="5503950at2"/>
<keyword evidence="6" id="KW-0378">Hydrolase</keyword>
<feature type="domain" description="SGNH hydrolase-type esterase" evidence="5">
    <location>
        <begin position="57"/>
        <end position="352"/>
    </location>
</feature>
<keyword evidence="4" id="KW-0812">Transmembrane</keyword>
<accession>H0E5H4</accession>
<dbReference type="Pfam" id="PF13472">
    <property type="entry name" value="Lipase_GDSL_2"/>
    <property type="match status" value="1"/>
</dbReference>
<evidence type="ECO:0000313" key="6">
    <source>
        <dbReference type="EMBL" id="EHN11071.1"/>
    </source>
</evidence>
<dbReference type="AlphaFoldDB" id="H0E5H4"/>
<keyword evidence="7" id="KW-1185">Reference proteome</keyword>
<dbReference type="SUPFAM" id="SSF52266">
    <property type="entry name" value="SGNH hydrolase"/>
    <property type="match status" value="1"/>
</dbReference>
<evidence type="ECO:0000259" key="5">
    <source>
        <dbReference type="Pfam" id="PF13472"/>
    </source>
</evidence>
<reference evidence="6 7" key="1">
    <citation type="journal article" date="2013" name="Biodegradation">
        <title>Quantitative proteomic analysis of ibuprofen-degrading Patulibacter sp. strain I11.</title>
        <authorList>
            <person name="Almeida B."/>
            <person name="Kjeldal H."/>
            <person name="Lolas I."/>
            <person name="Knudsen A.D."/>
            <person name="Carvalho G."/>
            <person name="Nielsen K.L."/>
            <person name="Barreto Crespo M.T."/>
            <person name="Stensballe A."/>
            <person name="Nielsen J.L."/>
        </authorList>
    </citation>
    <scope>NUCLEOTIDE SEQUENCE [LARGE SCALE GENOMIC DNA]</scope>
    <source>
        <strain evidence="6 7">I11</strain>
    </source>
</reference>
<evidence type="ECO:0000256" key="2">
    <source>
        <dbReference type="PIRSR" id="PIRSR637460-2"/>
    </source>
</evidence>
<feature type="disulfide bond" evidence="2">
    <location>
        <begin position="76"/>
        <end position="106"/>
    </location>
</feature>
<dbReference type="Gene3D" id="3.40.50.1110">
    <property type="entry name" value="SGNH hydrolase"/>
    <property type="match status" value="1"/>
</dbReference>
<dbReference type="PATRIC" id="fig|1097667.3.peg.2047"/>